<evidence type="ECO:0000313" key="2">
    <source>
        <dbReference type="Proteomes" id="UP000231727"/>
    </source>
</evidence>
<sequence>MPVHIFNEIPEWHLIDQLRKSEMFGFLREVTRDCTDPEAIKRLTTLIQDQQVFAILQSIEQWQVSHKLDM</sequence>
<reference evidence="2" key="1">
    <citation type="submission" date="2017-09" db="EMBL/GenBank/DDBJ databases">
        <title>Depth-based differentiation of microbial function through sediment-hosted aquifers and enrichment of novel symbionts in the deep terrestrial subsurface.</title>
        <authorList>
            <person name="Probst A.J."/>
            <person name="Ladd B."/>
            <person name="Jarett J.K."/>
            <person name="Geller-Mcgrath D.E."/>
            <person name="Sieber C.M.K."/>
            <person name="Emerson J.B."/>
            <person name="Anantharaman K."/>
            <person name="Thomas B.C."/>
            <person name="Malmstrom R."/>
            <person name="Stieglmeier M."/>
            <person name="Klingl A."/>
            <person name="Woyke T."/>
            <person name="Ryan C.M."/>
            <person name="Banfield J.F."/>
        </authorList>
    </citation>
    <scope>NUCLEOTIDE SEQUENCE [LARGE SCALE GENOMIC DNA]</scope>
</reference>
<name>A0A2M7TJ89_9BACT</name>
<dbReference type="Proteomes" id="UP000231727">
    <property type="component" value="Unassembled WGS sequence"/>
</dbReference>
<proteinExistence type="predicted"/>
<protein>
    <submittedName>
        <fullName evidence="1">Uncharacterized protein</fullName>
    </submittedName>
</protein>
<dbReference type="EMBL" id="PFNN01000002">
    <property type="protein sequence ID" value="PIZ46494.1"/>
    <property type="molecule type" value="Genomic_DNA"/>
</dbReference>
<gene>
    <name evidence="1" type="ORF">COY30_00070</name>
</gene>
<comment type="caution">
    <text evidence="1">The sequence shown here is derived from an EMBL/GenBank/DDBJ whole genome shotgun (WGS) entry which is preliminary data.</text>
</comment>
<organism evidence="1 2">
    <name type="scientific">Candidatus Woesebacteria bacterium CG_4_10_14_0_2_um_filter_44_9</name>
    <dbReference type="NCBI Taxonomy" id="1975055"/>
    <lineage>
        <taxon>Bacteria</taxon>
        <taxon>Candidatus Woeseibacteriota</taxon>
    </lineage>
</organism>
<dbReference type="AlphaFoldDB" id="A0A2M7TJ89"/>
<accession>A0A2M7TJ89</accession>
<evidence type="ECO:0000313" key="1">
    <source>
        <dbReference type="EMBL" id="PIZ46494.1"/>
    </source>
</evidence>